<accession>A0A370GWQ7</accession>
<evidence type="ECO:0000313" key="3">
    <source>
        <dbReference type="Proteomes" id="UP000254720"/>
    </source>
</evidence>
<evidence type="ECO:0000313" key="2">
    <source>
        <dbReference type="EMBL" id="RDI48118.1"/>
    </source>
</evidence>
<dbReference type="EMBL" id="QQAX01000003">
    <property type="protein sequence ID" value="RDI48118.1"/>
    <property type="molecule type" value="Genomic_DNA"/>
</dbReference>
<dbReference type="RefSeq" id="WP_114833596.1">
    <property type="nucleotide sequence ID" value="NZ_LR699114.1"/>
</dbReference>
<proteinExistence type="predicted"/>
<organism evidence="2 3">
    <name type="scientific">Aquicella lusitana</name>
    <dbReference type="NCBI Taxonomy" id="254246"/>
    <lineage>
        <taxon>Bacteria</taxon>
        <taxon>Pseudomonadati</taxon>
        <taxon>Pseudomonadota</taxon>
        <taxon>Gammaproteobacteria</taxon>
        <taxon>Legionellales</taxon>
        <taxon>Coxiellaceae</taxon>
        <taxon>Aquicella</taxon>
    </lineage>
</organism>
<sequence>METRHQARDEVNALLGSADKELQNKLYHYVFVPSETYITVTVGVKRAIDKIAYLDTGVLLGELILLLSEVQKTVSGLQANLKAAEFANFQDSAGKISDKLSTYNKESTIRDLQSVLLEKNKLSTHWSALIYNLQKIIDNPKRLKLDEKQLAFFKELKVWLDGFYLHFCMRSRREELQQMIVSPEAEMQKEVDHPVVERKLKITAGMQRALIKMGDMDGKESLPMILSLLHDIRKKVVNDPELAKTTEAIEYSLKILGEANETLCKGRLEQLDILKGLTDKIEPDLKELVEKIKQAQITEAIAQECKELAFFLEALYFHSYKDRNKFFDPEDTTIKQVTSNKLSKMMIADFYHQAALAMEDLLQTLQKQKEVKHDEAEFKQDGELSPQMEKPAQTLELHKAEQVSERSIGSDVKVRQNTTKADEIKSEKPNPTFDEEAFWTILDKASGSADEIKIESLLNAMSKYKLSENQKTHLHHLETKVPEFFNQYKNNRYLWQKAISSIPLIGGYLDPYLQRYNADIANQALNNSSSGDPETFLQRLAMARYLLASPERSSNELLKKTNELLLNAYVHLHNIGPGKRLAKEEVPPGLLLTYGKFSPSTTHRVKVIPLDELASDNQELMRRKMTQ</sequence>
<evidence type="ECO:0000256" key="1">
    <source>
        <dbReference type="SAM" id="MobiDB-lite"/>
    </source>
</evidence>
<dbReference type="AlphaFoldDB" id="A0A370GWQ7"/>
<name>A0A370GWQ7_9COXI</name>
<gene>
    <name evidence="2" type="ORF">C8D86_10383</name>
</gene>
<comment type="caution">
    <text evidence="2">The sequence shown here is derived from an EMBL/GenBank/DDBJ whole genome shotgun (WGS) entry which is preliminary data.</text>
</comment>
<dbReference type="Proteomes" id="UP000254720">
    <property type="component" value="Unassembled WGS sequence"/>
</dbReference>
<protein>
    <submittedName>
        <fullName evidence="2">Uncharacterized protein</fullName>
    </submittedName>
</protein>
<keyword evidence="3" id="KW-1185">Reference proteome</keyword>
<feature type="region of interest" description="Disordered" evidence="1">
    <location>
        <begin position="406"/>
        <end position="429"/>
    </location>
</feature>
<reference evidence="2 3" key="1">
    <citation type="submission" date="2018-07" db="EMBL/GenBank/DDBJ databases">
        <title>Genomic Encyclopedia of Type Strains, Phase IV (KMG-IV): sequencing the most valuable type-strain genomes for metagenomic binning, comparative biology and taxonomic classification.</title>
        <authorList>
            <person name="Goeker M."/>
        </authorList>
    </citation>
    <scope>NUCLEOTIDE SEQUENCE [LARGE SCALE GENOMIC DNA]</scope>
    <source>
        <strain evidence="2 3">DSM 16500</strain>
    </source>
</reference>